<proteinExistence type="inferred from homology"/>
<dbReference type="InterPro" id="IPR036456">
    <property type="entry name" value="PNPase_PH_RNA-bd_sf"/>
</dbReference>
<dbReference type="EMBL" id="MJEA01000013">
    <property type="protein sequence ID" value="OQO68920.1"/>
    <property type="molecule type" value="Genomic_DNA"/>
</dbReference>
<dbReference type="InterPro" id="IPR027408">
    <property type="entry name" value="PNPase/RNase_PH_dom_sf"/>
</dbReference>
<reference evidence="11 12" key="1">
    <citation type="journal article" date="2017" name="BMC Microbiol.">
        <title>Comparative genomics of Enterococcus spp. isolated from bovine feces.</title>
        <authorList>
            <person name="Beukers A.G."/>
            <person name="Zaheer R."/>
            <person name="Goji N."/>
            <person name="Amoako K.K."/>
            <person name="Chaves A.V."/>
            <person name="Ward M.P."/>
            <person name="McAllister T.A."/>
        </authorList>
    </citation>
    <scope>NUCLEOTIDE SEQUENCE [LARGE SCALE GENOMIC DNA]</scope>
    <source>
        <strain evidence="11 12">F1129D 143</strain>
    </source>
</reference>
<dbReference type="Pfam" id="PF00575">
    <property type="entry name" value="S1"/>
    <property type="match status" value="1"/>
</dbReference>
<dbReference type="GO" id="GO:0006396">
    <property type="term" value="P:RNA processing"/>
    <property type="evidence" value="ECO:0007669"/>
    <property type="project" value="InterPro"/>
</dbReference>
<dbReference type="Gene3D" id="3.30.1370.10">
    <property type="entry name" value="K Homology domain, type 1"/>
    <property type="match status" value="1"/>
</dbReference>
<evidence type="ECO:0000256" key="5">
    <source>
        <dbReference type="ARBA" id="ARBA00022695"/>
    </source>
</evidence>
<dbReference type="PROSITE" id="PS50084">
    <property type="entry name" value="KH_TYPE_1"/>
    <property type="match status" value="1"/>
</dbReference>
<comment type="caution">
    <text evidence="11">The sequence shown here is derived from an EMBL/GenBank/DDBJ whole genome shotgun (WGS) entry which is preliminary data.</text>
</comment>
<name>A0A1V8Y8K2_9ENTE</name>
<dbReference type="Pfam" id="PF03725">
    <property type="entry name" value="RNase_PH_C"/>
    <property type="match status" value="2"/>
</dbReference>
<dbReference type="InterPro" id="IPR020568">
    <property type="entry name" value="Ribosomal_Su5_D2-typ_SF"/>
</dbReference>
<dbReference type="InterPro" id="IPR015847">
    <property type="entry name" value="ExoRNase_PH_dom2"/>
</dbReference>
<evidence type="ECO:0000256" key="8">
    <source>
        <dbReference type="ARBA" id="ARBA00022884"/>
    </source>
</evidence>
<comment type="cofactor">
    <cofactor evidence="9">
        <name>Mg(2+)</name>
        <dbReference type="ChEBI" id="CHEBI:18420"/>
    </cofactor>
</comment>
<dbReference type="InterPro" id="IPR012340">
    <property type="entry name" value="NA-bd_OB-fold"/>
</dbReference>
<dbReference type="Gene3D" id="2.40.50.140">
    <property type="entry name" value="Nucleic acid-binding proteins"/>
    <property type="match status" value="1"/>
</dbReference>
<dbReference type="Gene3D" id="3.30.230.70">
    <property type="entry name" value="GHMP Kinase, N-terminal domain"/>
    <property type="match status" value="2"/>
</dbReference>
<dbReference type="PROSITE" id="PS50126">
    <property type="entry name" value="S1"/>
    <property type="match status" value="1"/>
</dbReference>
<dbReference type="PANTHER" id="PTHR11252:SF0">
    <property type="entry name" value="POLYRIBONUCLEOTIDE NUCLEOTIDYLTRANSFERASE 1, MITOCHONDRIAL"/>
    <property type="match status" value="1"/>
</dbReference>
<keyword evidence="8 9" id="KW-0694">RNA-binding</keyword>
<dbReference type="Pfam" id="PF00013">
    <property type="entry name" value="KH_1"/>
    <property type="match status" value="1"/>
</dbReference>
<accession>A0A1V8Y8K2</accession>
<evidence type="ECO:0000256" key="3">
    <source>
        <dbReference type="ARBA" id="ARBA00022490"/>
    </source>
</evidence>
<dbReference type="FunFam" id="3.30.230.70:FF:000002">
    <property type="entry name" value="Polyribonucleotide nucleotidyltransferase"/>
    <property type="match status" value="1"/>
</dbReference>
<dbReference type="FunFam" id="3.30.230.70:FF:000001">
    <property type="entry name" value="Polyribonucleotide nucleotidyltransferase"/>
    <property type="match status" value="1"/>
</dbReference>
<dbReference type="GO" id="GO:0004654">
    <property type="term" value="F:polyribonucleotide nucleotidyltransferase activity"/>
    <property type="evidence" value="ECO:0007669"/>
    <property type="project" value="UniProtKB-UniRule"/>
</dbReference>
<dbReference type="NCBIfam" id="NF008805">
    <property type="entry name" value="PRK11824.1"/>
    <property type="match status" value="1"/>
</dbReference>
<dbReference type="GO" id="GO:0006402">
    <property type="term" value="P:mRNA catabolic process"/>
    <property type="evidence" value="ECO:0007669"/>
    <property type="project" value="UniProtKB-UniRule"/>
</dbReference>
<dbReference type="CDD" id="cd11364">
    <property type="entry name" value="RNase_PH_PNPase_2"/>
    <property type="match status" value="1"/>
</dbReference>
<dbReference type="RefSeq" id="WP_081184532.1">
    <property type="nucleotide sequence ID" value="NZ_MJEA01000013.1"/>
</dbReference>
<dbReference type="GO" id="GO:0000175">
    <property type="term" value="F:3'-5'-RNA exonuclease activity"/>
    <property type="evidence" value="ECO:0007669"/>
    <property type="project" value="TreeGrafter"/>
</dbReference>
<dbReference type="FunFam" id="2.40.50.140:FF:000023">
    <property type="entry name" value="Polyribonucleotide nucleotidyltransferase"/>
    <property type="match status" value="1"/>
</dbReference>
<dbReference type="SUPFAM" id="SSF50249">
    <property type="entry name" value="Nucleic acid-binding proteins"/>
    <property type="match status" value="1"/>
</dbReference>
<dbReference type="Proteomes" id="UP000192477">
    <property type="component" value="Unassembled WGS sequence"/>
</dbReference>
<dbReference type="SMART" id="SM00316">
    <property type="entry name" value="S1"/>
    <property type="match status" value="1"/>
</dbReference>
<feature type="domain" description="S1 motif" evidence="10">
    <location>
        <begin position="626"/>
        <end position="694"/>
    </location>
</feature>
<evidence type="ECO:0000259" key="10">
    <source>
        <dbReference type="PROSITE" id="PS50126"/>
    </source>
</evidence>
<comment type="function">
    <text evidence="9">Involved in mRNA degradation. Catalyzes the phosphorolysis of single-stranded polyribonucleotides processively in the 3'- to 5'-direction.</text>
</comment>
<comment type="subcellular location">
    <subcellularLocation>
        <location evidence="1 9">Cytoplasm</location>
    </subcellularLocation>
</comment>
<dbReference type="EC" id="2.7.7.8" evidence="9"/>
<dbReference type="CDD" id="cd02393">
    <property type="entry name" value="KH-I_PNPase"/>
    <property type="match status" value="1"/>
</dbReference>
<dbReference type="CDD" id="cd04472">
    <property type="entry name" value="S1_PNPase"/>
    <property type="match status" value="1"/>
</dbReference>
<keyword evidence="3 9" id="KW-0963">Cytoplasm</keyword>
<evidence type="ECO:0000256" key="1">
    <source>
        <dbReference type="ARBA" id="ARBA00004496"/>
    </source>
</evidence>
<evidence type="ECO:0000256" key="6">
    <source>
        <dbReference type="ARBA" id="ARBA00022723"/>
    </source>
</evidence>
<evidence type="ECO:0000313" key="12">
    <source>
        <dbReference type="Proteomes" id="UP000192477"/>
    </source>
</evidence>
<dbReference type="GO" id="GO:0003723">
    <property type="term" value="F:RNA binding"/>
    <property type="evidence" value="ECO:0007669"/>
    <property type="project" value="UniProtKB-UniRule"/>
</dbReference>
<dbReference type="SMART" id="SM00322">
    <property type="entry name" value="KH"/>
    <property type="match status" value="1"/>
</dbReference>
<dbReference type="InterPro" id="IPR001247">
    <property type="entry name" value="ExoRNase_PH_dom1"/>
</dbReference>
<sequence>MSEKQIFKTTWGGRPLQIEVGQLAKQANGAVLVRYGDTVVLSAAVASKEAKDTDFFPLTINYEEKMYAAGKIPGGFIKREGRPSTEATLTARLIDRPIRPMFAEGFRNEVQVTNIVMSVDTDCSPAMAAMLGSSLALSISDIPFDGPIAGVEVGRVNGEYVLNPTVEQAEQTDIELSVAGTKQAINMVESGAKEVSEEDMLGALLFGFDVIKELVAFQEEIVQAIGKEKMEVSLLQVDADLKKEIFDASYGTMKAAVMTEEKLAREDNIEQVKIDIREAYAEKFAGHEEEAHLLKEVKQITEDLEKDVVRELITIDKIRPDGRKLDEIRPLSSEVSLLPRVHGSGLFTRGQTQALSACTLAPLGEHQIIDGLGVEVSKRFIHHYNFPQFSVGSTGRAGSPGRREIGHGALGERALAQVIPSEEDFPYTIRLVAEVLESNGSSSQASICAGTLALMDAGVPIKAPVAGIAMGLVSDGENYTILTDIQGLEDHLGDMDFKVAGTKDGITALQMDIKIQGITEQILKEALAQAKKARMEILEELTTTIATPREELSPYAPKIEMIQIDPAKIKDVIGKGGDTINGIIEETGVKIDIDQDGKVSIASSDKEMIQKAIKIIEDLTKEVKVGEVYLGKVVRIEKFGAFVNLIKGKDGLVHISQLSNDRVNKVEDVVKLGDEVLVKVTEIDKQGRVNLSRKAMLAEDGSEKETK</sequence>
<dbReference type="PIRSF" id="PIRSF005499">
    <property type="entry name" value="PNPase"/>
    <property type="match status" value="1"/>
</dbReference>
<dbReference type="InterPro" id="IPR036612">
    <property type="entry name" value="KH_dom_type_1_sf"/>
</dbReference>
<dbReference type="NCBIfam" id="TIGR03591">
    <property type="entry name" value="polynuc_phos"/>
    <property type="match status" value="1"/>
</dbReference>
<dbReference type="InterPro" id="IPR036345">
    <property type="entry name" value="ExoRNase_PH_dom2_sf"/>
</dbReference>
<dbReference type="SUPFAM" id="SSF55666">
    <property type="entry name" value="Ribonuclease PH domain 2-like"/>
    <property type="match status" value="2"/>
</dbReference>
<comment type="catalytic activity">
    <reaction evidence="9">
        <text>RNA(n+1) + phosphate = RNA(n) + a ribonucleoside 5'-diphosphate</text>
        <dbReference type="Rhea" id="RHEA:22096"/>
        <dbReference type="Rhea" id="RHEA-COMP:14527"/>
        <dbReference type="Rhea" id="RHEA-COMP:17342"/>
        <dbReference type="ChEBI" id="CHEBI:43474"/>
        <dbReference type="ChEBI" id="CHEBI:57930"/>
        <dbReference type="ChEBI" id="CHEBI:140395"/>
        <dbReference type="EC" id="2.7.7.8"/>
    </reaction>
</comment>
<evidence type="ECO:0000256" key="2">
    <source>
        <dbReference type="ARBA" id="ARBA00007404"/>
    </source>
</evidence>
<dbReference type="SUPFAM" id="SSF46915">
    <property type="entry name" value="Polynucleotide phosphorylase/guanosine pentaphosphate synthase (PNPase/GPSI), domain 3"/>
    <property type="match status" value="1"/>
</dbReference>
<dbReference type="CDD" id="cd11363">
    <property type="entry name" value="RNase_PH_PNPase_1"/>
    <property type="match status" value="1"/>
</dbReference>
<dbReference type="FunFam" id="3.30.1370.10:FF:000001">
    <property type="entry name" value="Polyribonucleotide nucleotidyltransferase"/>
    <property type="match status" value="1"/>
</dbReference>
<evidence type="ECO:0000313" key="11">
    <source>
        <dbReference type="EMBL" id="OQO68920.1"/>
    </source>
</evidence>
<dbReference type="SUPFAM" id="SSF54791">
    <property type="entry name" value="Eukaryotic type KH-domain (KH-domain type I)"/>
    <property type="match status" value="1"/>
</dbReference>
<keyword evidence="6 9" id="KW-0479">Metal-binding</keyword>
<dbReference type="SUPFAM" id="SSF54211">
    <property type="entry name" value="Ribosomal protein S5 domain 2-like"/>
    <property type="match status" value="2"/>
</dbReference>
<feature type="binding site" evidence="9">
    <location>
        <position position="490"/>
    </location>
    <ligand>
        <name>Mg(2+)</name>
        <dbReference type="ChEBI" id="CHEBI:18420"/>
    </ligand>
</feature>
<protein>
    <recommendedName>
        <fullName evidence="9">Polyribonucleotide nucleotidyltransferase</fullName>
        <ecNumber evidence="9">2.7.7.8</ecNumber>
    </recommendedName>
    <alternativeName>
        <fullName evidence="9">Polynucleotide phosphorylase</fullName>
        <shortName evidence="9">PNPase</shortName>
    </alternativeName>
</protein>
<dbReference type="InterPro" id="IPR015848">
    <property type="entry name" value="PNPase_PH_RNA-bd_bac/org-type"/>
</dbReference>
<dbReference type="STRING" id="112904.BH747_11025"/>
<dbReference type="InterPro" id="IPR003029">
    <property type="entry name" value="S1_domain"/>
</dbReference>
<dbReference type="PANTHER" id="PTHR11252">
    <property type="entry name" value="POLYRIBONUCLEOTIDE NUCLEOTIDYLTRANSFERASE"/>
    <property type="match status" value="1"/>
</dbReference>
<dbReference type="AlphaFoldDB" id="A0A1V8Y8K2"/>
<dbReference type="GO" id="GO:0005829">
    <property type="term" value="C:cytosol"/>
    <property type="evidence" value="ECO:0007669"/>
    <property type="project" value="UniProtKB-ARBA"/>
</dbReference>
<dbReference type="Pfam" id="PF03726">
    <property type="entry name" value="PNPase"/>
    <property type="match status" value="1"/>
</dbReference>
<evidence type="ECO:0000256" key="7">
    <source>
        <dbReference type="ARBA" id="ARBA00022842"/>
    </source>
</evidence>
<dbReference type="InterPro" id="IPR004088">
    <property type="entry name" value="KH_dom_type_1"/>
</dbReference>
<keyword evidence="4 9" id="KW-0808">Transferase</keyword>
<organism evidence="11 12">
    <name type="scientific">Enterococcus villorum</name>
    <dbReference type="NCBI Taxonomy" id="112904"/>
    <lineage>
        <taxon>Bacteria</taxon>
        <taxon>Bacillati</taxon>
        <taxon>Bacillota</taxon>
        <taxon>Bacilli</taxon>
        <taxon>Lactobacillales</taxon>
        <taxon>Enterococcaceae</taxon>
        <taxon>Enterococcus</taxon>
    </lineage>
</organism>
<evidence type="ECO:0000256" key="4">
    <source>
        <dbReference type="ARBA" id="ARBA00022679"/>
    </source>
</evidence>
<dbReference type="InterPro" id="IPR012162">
    <property type="entry name" value="PNPase"/>
</dbReference>
<keyword evidence="7 9" id="KW-0460">Magnesium</keyword>
<comment type="similarity">
    <text evidence="2 9">Belongs to the polyribonucleotide nucleotidyltransferase family.</text>
</comment>
<dbReference type="InterPro" id="IPR004087">
    <property type="entry name" value="KH_dom"/>
</dbReference>
<dbReference type="HAMAP" id="MF_01595">
    <property type="entry name" value="PNPase"/>
    <property type="match status" value="1"/>
</dbReference>
<dbReference type="OrthoDB" id="9804305at2"/>
<gene>
    <name evidence="9" type="primary">pnp</name>
    <name evidence="11" type="ORF">BH747_11025</name>
</gene>
<dbReference type="GO" id="GO:0000287">
    <property type="term" value="F:magnesium ion binding"/>
    <property type="evidence" value="ECO:0007669"/>
    <property type="project" value="UniProtKB-UniRule"/>
</dbReference>
<feature type="binding site" evidence="9">
    <location>
        <position position="496"/>
    </location>
    <ligand>
        <name>Mg(2+)</name>
        <dbReference type="ChEBI" id="CHEBI:18420"/>
    </ligand>
</feature>
<keyword evidence="5 9" id="KW-0548">Nucleotidyltransferase</keyword>
<evidence type="ECO:0000256" key="9">
    <source>
        <dbReference type="HAMAP-Rule" id="MF_01595"/>
    </source>
</evidence>
<dbReference type="Pfam" id="PF01138">
    <property type="entry name" value="RNase_PH"/>
    <property type="match status" value="2"/>
</dbReference>